<dbReference type="EMBL" id="ACBW01000100">
    <property type="protein sequence ID" value="EEF75886.1"/>
    <property type="molecule type" value="Genomic_DNA"/>
</dbReference>
<proteinExistence type="predicted"/>
<evidence type="ECO:0000256" key="1">
    <source>
        <dbReference type="PIRSR" id="PIRSR640198-1"/>
    </source>
</evidence>
<name>S0FBM4_9BACT</name>
<reference evidence="4 5" key="1">
    <citation type="submission" date="2008-12" db="EMBL/GenBank/DDBJ databases">
        <authorList>
            <person name="Fulton L."/>
            <person name="Clifton S."/>
            <person name="Fulton B."/>
            <person name="Xu J."/>
            <person name="Minx P."/>
            <person name="Pepin K.H."/>
            <person name="Johnson M."/>
            <person name="Bhonagiri V."/>
            <person name="Nash W.E."/>
            <person name="Mardis E.R."/>
            <person name="Wilson R.K."/>
        </authorList>
    </citation>
    <scope>NUCLEOTIDE SEQUENCE [LARGE SCALE GENOMIC DNA]</scope>
    <source>
        <strain evidence="4 5">DSM 18228</strain>
    </source>
</reference>
<feature type="binding site" evidence="2">
    <location>
        <begin position="246"/>
        <end position="247"/>
    </location>
    <ligand>
        <name>ATP</name>
        <dbReference type="ChEBI" id="CHEBI:30616"/>
    </ligand>
</feature>
<dbReference type="GO" id="GO:0005524">
    <property type="term" value="F:ATP binding"/>
    <property type="evidence" value="ECO:0007669"/>
    <property type="project" value="UniProtKB-KW"/>
</dbReference>
<keyword evidence="2" id="KW-0067">ATP-binding</keyword>
<protein>
    <submittedName>
        <fullName evidence="4">Toxin-antitoxin system, toxin component, Fic family</fullName>
    </submittedName>
</protein>
<gene>
    <name evidence="4" type="ORF">BACCOPRO_01380</name>
</gene>
<evidence type="ECO:0000259" key="3">
    <source>
        <dbReference type="PROSITE" id="PS51459"/>
    </source>
</evidence>
<evidence type="ECO:0000313" key="4">
    <source>
        <dbReference type="EMBL" id="EEF75886.1"/>
    </source>
</evidence>
<feature type="binding site" evidence="2">
    <location>
        <position position="254"/>
    </location>
    <ligand>
        <name>ATP</name>
        <dbReference type="ChEBI" id="CHEBI:30616"/>
    </ligand>
</feature>
<sequence length="279" mass="32277">MIMGTYRKHLSGDMAFRSFVPTPLSEIRIVHTERLDKLIMEVEDAMRRLNAYAVQLSDEQVLQFMRQEAESSCKLASGGQSVSFALGADTDDESMEDAENLLKATLYALEAMDELPLSARLLKNIHYLMCDSERYAKKYPGEFRNSPVWIGRKGSGLNDALFVPPVYEDMANAFSDLERYIHYEELENVFVRAALIHYQFEMIHPFIDGNGRVGRLLNTLFLISQDAVRKPILQLSDVLNQHSFQYYMELQRLNETGNYEQWIDFFLRILKNAIPRVVR</sequence>
<dbReference type="SUPFAM" id="SSF140931">
    <property type="entry name" value="Fic-like"/>
    <property type="match status" value="1"/>
</dbReference>
<dbReference type="STRING" id="547042.BACCOPRO_01380"/>
<dbReference type="PROSITE" id="PS51459">
    <property type="entry name" value="FIDO"/>
    <property type="match status" value="1"/>
</dbReference>
<keyword evidence="2" id="KW-0547">Nucleotide-binding</keyword>
<feature type="domain" description="Fido" evidence="3">
    <location>
        <begin position="117"/>
        <end position="268"/>
    </location>
</feature>
<dbReference type="eggNOG" id="COG3177">
    <property type="taxonomic scope" value="Bacteria"/>
</dbReference>
<feature type="active site" evidence="1">
    <location>
        <position position="204"/>
    </location>
</feature>
<dbReference type="InterPro" id="IPR003812">
    <property type="entry name" value="Fido"/>
</dbReference>
<dbReference type="Pfam" id="PF02661">
    <property type="entry name" value="Fic"/>
    <property type="match status" value="1"/>
</dbReference>
<dbReference type="AlphaFoldDB" id="S0FBM4"/>
<dbReference type="PANTHER" id="PTHR13504:SF38">
    <property type="entry name" value="FIDO DOMAIN-CONTAINING PROTEIN"/>
    <property type="match status" value="1"/>
</dbReference>
<feature type="binding site" evidence="2">
    <location>
        <begin position="208"/>
        <end position="215"/>
    </location>
    <ligand>
        <name>ATP</name>
        <dbReference type="ChEBI" id="CHEBI:30616"/>
    </ligand>
</feature>
<accession>S0FBM4</accession>
<organism evidence="4 5">
    <name type="scientific">Phocaeicola coprophilus DSM 18228 = JCM 13818</name>
    <dbReference type="NCBI Taxonomy" id="547042"/>
    <lineage>
        <taxon>Bacteria</taxon>
        <taxon>Pseudomonadati</taxon>
        <taxon>Bacteroidota</taxon>
        <taxon>Bacteroidia</taxon>
        <taxon>Bacteroidales</taxon>
        <taxon>Bacteroidaceae</taxon>
        <taxon>Phocaeicola</taxon>
    </lineage>
</organism>
<dbReference type="PANTHER" id="PTHR13504">
    <property type="entry name" value="FIDO DOMAIN-CONTAINING PROTEIN DDB_G0283145"/>
    <property type="match status" value="1"/>
</dbReference>
<dbReference type="HOGENOM" id="CLU_1136323_0_0_10"/>
<evidence type="ECO:0000313" key="5">
    <source>
        <dbReference type="Proteomes" id="UP000014073"/>
    </source>
</evidence>
<comment type="caution">
    <text evidence="4">The sequence shown here is derived from an EMBL/GenBank/DDBJ whole genome shotgun (WGS) entry which is preliminary data.</text>
</comment>
<dbReference type="Proteomes" id="UP000014073">
    <property type="component" value="Unassembled WGS sequence"/>
</dbReference>
<dbReference type="InterPro" id="IPR040198">
    <property type="entry name" value="Fido_containing"/>
</dbReference>
<dbReference type="InterPro" id="IPR036597">
    <property type="entry name" value="Fido-like_dom_sf"/>
</dbReference>
<dbReference type="Gene3D" id="1.10.3290.10">
    <property type="entry name" value="Fido-like domain"/>
    <property type="match status" value="1"/>
</dbReference>
<keyword evidence="5" id="KW-1185">Reference proteome</keyword>
<evidence type="ECO:0000256" key="2">
    <source>
        <dbReference type="PIRSR" id="PIRSR640198-2"/>
    </source>
</evidence>